<dbReference type="SUPFAM" id="SSF52833">
    <property type="entry name" value="Thioredoxin-like"/>
    <property type="match status" value="1"/>
</dbReference>
<dbReference type="RefSeq" id="WP_197453839.1">
    <property type="nucleotide sequence ID" value="NZ_CP036271.1"/>
</dbReference>
<feature type="compositionally biased region" description="Low complexity" evidence="5">
    <location>
        <begin position="56"/>
        <end position="68"/>
    </location>
</feature>
<feature type="domain" description="Thioredoxin" evidence="7">
    <location>
        <begin position="60"/>
        <end position="233"/>
    </location>
</feature>
<dbReference type="InParanoid" id="A0A517S9V6"/>
<evidence type="ECO:0000256" key="4">
    <source>
        <dbReference type="ARBA" id="ARBA00023284"/>
    </source>
</evidence>
<dbReference type="InterPro" id="IPR036249">
    <property type="entry name" value="Thioredoxin-like_sf"/>
</dbReference>
<evidence type="ECO:0000256" key="6">
    <source>
        <dbReference type="SAM" id="SignalP"/>
    </source>
</evidence>
<evidence type="ECO:0000256" key="3">
    <source>
        <dbReference type="ARBA" id="ARBA00023157"/>
    </source>
</evidence>
<evidence type="ECO:0000256" key="2">
    <source>
        <dbReference type="ARBA" id="ARBA00022748"/>
    </source>
</evidence>
<protein>
    <submittedName>
        <fullName evidence="8">Thiol-disulfide oxidoreductase</fullName>
    </submittedName>
</protein>
<feature type="region of interest" description="Disordered" evidence="5">
    <location>
        <begin position="21"/>
        <end position="72"/>
    </location>
</feature>
<dbReference type="CDD" id="cd02966">
    <property type="entry name" value="TlpA_like_family"/>
    <property type="match status" value="1"/>
</dbReference>
<evidence type="ECO:0000256" key="5">
    <source>
        <dbReference type="SAM" id="MobiDB-lite"/>
    </source>
</evidence>
<dbReference type="Gene3D" id="3.40.30.10">
    <property type="entry name" value="Glutaredoxin"/>
    <property type="match status" value="1"/>
</dbReference>
<dbReference type="GO" id="GO:0016491">
    <property type="term" value="F:oxidoreductase activity"/>
    <property type="evidence" value="ECO:0007669"/>
    <property type="project" value="InterPro"/>
</dbReference>
<dbReference type="PROSITE" id="PS51352">
    <property type="entry name" value="THIOREDOXIN_2"/>
    <property type="match status" value="1"/>
</dbReference>
<dbReference type="GO" id="GO:0017004">
    <property type="term" value="P:cytochrome complex assembly"/>
    <property type="evidence" value="ECO:0007669"/>
    <property type="project" value="UniProtKB-KW"/>
</dbReference>
<evidence type="ECO:0000256" key="1">
    <source>
        <dbReference type="ARBA" id="ARBA00004196"/>
    </source>
</evidence>
<keyword evidence="3" id="KW-1015">Disulfide bond</keyword>
<name>A0A517S9V6_9PLAN</name>
<dbReference type="PANTHER" id="PTHR42852">
    <property type="entry name" value="THIOL:DISULFIDE INTERCHANGE PROTEIN DSBE"/>
    <property type="match status" value="1"/>
</dbReference>
<dbReference type="InterPro" id="IPR000866">
    <property type="entry name" value="AhpC/TSA"/>
</dbReference>
<keyword evidence="6" id="KW-0732">Signal</keyword>
<dbReference type="PANTHER" id="PTHR42852:SF6">
    <property type="entry name" value="THIOL:DISULFIDE INTERCHANGE PROTEIN DSBE"/>
    <property type="match status" value="1"/>
</dbReference>
<comment type="subcellular location">
    <subcellularLocation>
        <location evidence="1">Cell envelope</location>
    </subcellularLocation>
</comment>
<evidence type="ECO:0000313" key="9">
    <source>
        <dbReference type="Proteomes" id="UP000315700"/>
    </source>
</evidence>
<dbReference type="KEGG" id="ccos:Pan44_09040"/>
<dbReference type="AlphaFoldDB" id="A0A517S9V6"/>
<dbReference type="GO" id="GO:0030313">
    <property type="term" value="C:cell envelope"/>
    <property type="evidence" value="ECO:0007669"/>
    <property type="project" value="UniProtKB-SubCell"/>
</dbReference>
<feature type="signal peptide" evidence="6">
    <location>
        <begin position="1"/>
        <end position="23"/>
    </location>
</feature>
<dbReference type="GO" id="GO:0016209">
    <property type="term" value="F:antioxidant activity"/>
    <property type="evidence" value="ECO:0007669"/>
    <property type="project" value="InterPro"/>
</dbReference>
<feature type="chain" id="PRO_5021764402" evidence="6">
    <location>
        <begin position="24"/>
        <end position="234"/>
    </location>
</feature>
<sequence length="234" mass="25308" precursor="true">MTRWTTAALLLGAMICIPGCKKAEETPPPAPPSPATVDAGPAPEGQTEPATEESKPAATTPPADAAPPQSLLPGPAELQPVAFYAADAVEVEITDWAGVQKWIASQKGKVVVVDMWSLSCEPCRREFPNLVKLHNEKGDKVACLSVSTDYAGIKSKPPKFYEPRVLEFLTSQKATCKNVLCSVESEELFETLDLASIPAVYVYGKDGRQAKRFAGEEVHYDKEVLPLVDELLKK</sequence>
<gene>
    <name evidence="8" type="ORF">Pan44_09040</name>
</gene>
<proteinExistence type="predicted"/>
<dbReference type="InterPro" id="IPR050553">
    <property type="entry name" value="Thioredoxin_ResA/DsbE_sf"/>
</dbReference>
<keyword evidence="4" id="KW-0676">Redox-active center</keyword>
<evidence type="ECO:0000313" key="8">
    <source>
        <dbReference type="EMBL" id="QDT52891.1"/>
    </source>
</evidence>
<keyword evidence="9" id="KW-1185">Reference proteome</keyword>
<dbReference type="InterPro" id="IPR013766">
    <property type="entry name" value="Thioredoxin_domain"/>
</dbReference>
<accession>A0A517S9V6</accession>
<reference evidence="8 9" key="1">
    <citation type="submission" date="2019-02" db="EMBL/GenBank/DDBJ databases">
        <title>Deep-cultivation of Planctomycetes and their phenomic and genomic characterization uncovers novel biology.</title>
        <authorList>
            <person name="Wiegand S."/>
            <person name="Jogler M."/>
            <person name="Boedeker C."/>
            <person name="Pinto D."/>
            <person name="Vollmers J."/>
            <person name="Rivas-Marin E."/>
            <person name="Kohn T."/>
            <person name="Peeters S.H."/>
            <person name="Heuer A."/>
            <person name="Rast P."/>
            <person name="Oberbeckmann S."/>
            <person name="Bunk B."/>
            <person name="Jeske O."/>
            <person name="Meyerdierks A."/>
            <person name="Storesund J.E."/>
            <person name="Kallscheuer N."/>
            <person name="Luecker S."/>
            <person name="Lage O.M."/>
            <person name="Pohl T."/>
            <person name="Merkel B.J."/>
            <person name="Hornburger P."/>
            <person name="Mueller R.-W."/>
            <person name="Bruemmer F."/>
            <person name="Labrenz M."/>
            <person name="Spormann A.M."/>
            <person name="Op den Camp H."/>
            <person name="Overmann J."/>
            <person name="Amann R."/>
            <person name="Jetten M.S.M."/>
            <person name="Mascher T."/>
            <person name="Medema M.H."/>
            <person name="Devos D.P."/>
            <person name="Kaster A.-K."/>
            <person name="Ovreas L."/>
            <person name="Rohde M."/>
            <person name="Galperin M.Y."/>
            <person name="Jogler C."/>
        </authorList>
    </citation>
    <scope>NUCLEOTIDE SEQUENCE [LARGE SCALE GENOMIC DNA]</scope>
    <source>
        <strain evidence="8 9">Pan44</strain>
    </source>
</reference>
<evidence type="ECO:0000259" key="7">
    <source>
        <dbReference type="PROSITE" id="PS51352"/>
    </source>
</evidence>
<dbReference type="Proteomes" id="UP000315700">
    <property type="component" value="Chromosome"/>
</dbReference>
<organism evidence="8 9">
    <name type="scientific">Caulifigura coniformis</name>
    <dbReference type="NCBI Taxonomy" id="2527983"/>
    <lineage>
        <taxon>Bacteria</taxon>
        <taxon>Pseudomonadati</taxon>
        <taxon>Planctomycetota</taxon>
        <taxon>Planctomycetia</taxon>
        <taxon>Planctomycetales</taxon>
        <taxon>Planctomycetaceae</taxon>
        <taxon>Caulifigura</taxon>
    </lineage>
</organism>
<dbReference type="EMBL" id="CP036271">
    <property type="protein sequence ID" value="QDT52891.1"/>
    <property type="molecule type" value="Genomic_DNA"/>
</dbReference>
<dbReference type="Pfam" id="PF00578">
    <property type="entry name" value="AhpC-TSA"/>
    <property type="match status" value="1"/>
</dbReference>
<keyword evidence="2" id="KW-0201">Cytochrome c-type biogenesis</keyword>